<accession>A0AA86UYD7</accession>
<reference evidence="2 3" key="2">
    <citation type="submission" date="2024-07" db="EMBL/GenBank/DDBJ databases">
        <authorList>
            <person name="Akdeniz Z."/>
        </authorList>
    </citation>
    <scope>NUCLEOTIDE SEQUENCE [LARGE SCALE GENOMIC DNA]</scope>
</reference>
<reference evidence="1" key="1">
    <citation type="submission" date="2023-06" db="EMBL/GenBank/DDBJ databases">
        <authorList>
            <person name="Kurt Z."/>
        </authorList>
    </citation>
    <scope>NUCLEOTIDE SEQUENCE</scope>
</reference>
<sequence length="534" mass="61829">MKKEQIQYKNNLVAPIHIFQDPNQHIPLYNSLESKLKQNILQGIQDLMLNNFDNILPDQHELQKYDFDSLKCFQIPEINYQSARFFPQYLENQWKFSQSTFDNSTNSLFISKYIFEDYIFDPKDFYSFELFSFNQIPYQNSCRVVSTSSSKQKGKRNVVILSDFYQHPTMIAYFINMLKKKDYNVICPYIPDIIQKALTIGVATAESIAQLTYQVIQGYCNENFAIIAHGLSCGLAVLIGQNLGNQCTKIILCSPQQCLDKQIVPKINQSQSYDNEPQITNQSVSVSQSASNLSTFTIQCDQQLDQNSFSDESDEASGIQPVQYVQQRISVIQSTVQKPARKHNLRYVYNQSNSSKTNSEWDQLEYKNVQIIEYINDLAKIFYTNQNLIQKICKLLKINIKKHQVPIQFSQFAIIYQQYQTIKGMRNAYSELLSSIYLFSPLDALINFNVTELMDFINFEILAEYITFRQPVEVKNSPHTYIFVGSHDCMMNETVLKSIKTLEKESSMINCRTVLGSGHDLFSTIPNILRRLLK</sequence>
<proteinExistence type="predicted"/>
<evidence type="ECO:0000313" key="2">
    <source>
        <dbReference type="EMBL" id="CAL6067217.1"/>
    </source>
</evidence>
<keyword evidence="3" id="KW-1185">Reference proteome</keyword>
<dbReference type="InterPro" id="IPR029058">
    <property type="entry name" value="AB_hydrolase_fold"/>
</dbReference>
<comment type="caution">
    <text evidence="1">The sequence shown here is derived from an EMBL/GenBank/DDBJ whole genome shotgun (WGS) entry which is preliminary data.</text>
</comment>
<gene>
    <name evidence="2" type="ORF">HINF_LOCUS52919</name>
    <name evidence="1" type="ORF">HINF_LOCUS64665</name>
</gene>
<dbReference type="SUPFAM" id="SSF53474">
    <property type="entry name" value="alpha/beta-Hydrolases"/>
    <property type="match status" value="1"/>
</dbReference>
<dbReference type="EMBL" id="CAXDID020000266">
    <property type="protein sequence ID" value="CAL6067217.1"/>
    <property type="molecule type" value="Genomic_DNA"/>
</dbReference>
<evidence type="ECO:0000313" key="1">
    <source>
        <dbReference type="EMBL" id="CAI9977020.1"/>
    </source>
</evidence>
<evidence type="ECO:0000313" key="3">
    <source>
        <dbReference type="Proteomes" id="UP001642409"/>
    </source>
</evidence>
<organism evidence="1">
    <name type="scientific">Hexamita inflata</name>
    <dbReference type="NCBI Taxonomy" id="28002"/>
    <lineage>
        <taxon>Eukaryota</taxon>
        <taxon>Metamonada</taxon>
        <taxon>Diplomonadida</taxon>
        <taxon>Hexamitidae</taxon>
        <taxon>Hexamitinae</taxon>
        <taxon>Hexamita</taxon>
    </lineage>
</organism>
<dbReference type="AlphaFoldDB" id="A0AA86UYD7"/>
<dbReference type="EMBL" id="CATOUU010001176">
    <property type="protein sequence ID" value="CAI9977020.1"/>
    <property type="molecule type" value="Genomic_DNA"/>
</dbReference>
<dbReference type="Proteomes" id="UP001642409">
    <property type="component" value="Unassembled WGS sequence"/>
</dbReference>
<protein>
    <submittedName>
        <fullName evidence="1">Uncharacterized protein</fullName>
    </submittedName>
</protein>
<name>A0AA86UYD7_9EUKA</name>